<gene>
    <name evidence="2" type="ORF">BC6307_07290</name>
</gene>
<organism evidence="2 3">
    <name type="scientific">Sutcliffiella cohnii</name>
    <dbReference type="NCBI Taxonomy" id="33932"/>
    <lineage>
        <taxon>Bacteria</taxon>
        <taxon>Bacillati</taxon>
        <taxon>Bacillota</taxon>
        <taxon>Bacilli</taxon>
        <taxon>Bacillales</taxon>
        <taxon>Bacillaceae</taxon>
        <taxon>Sutcliffiella</taxon>
    </lineage>
</organism>
<feature type="transmembrane region" description="Helical" evidence="1">
    <location>
        <begin position="34"/>
        <end position="54"/>
    </location>
</feature>
<keyword evidence="1" id="KW-1133">Transmembrane helix</keyword>
<feature type="transmembrane region" description="Helical" evidence="1">
    <location>
        <begin position="155"/>
        <end position="175"/>
    </location>
</feature>
<accession>A0A223KNW7</accession>
<evidence type="ECO:0000256" key="1">
    <source>
        <dbReference type="SAM" id="Phobius"/>
    </source>
</evidence>
<name>A0A223KNW7_9BACI</name>
<proteinExistence type="predicted"/>
<reference evidence="2 3" key="1">
    <citation type="submission" date="2016-12" db="EMBL/GenBank/DDBJ databases">
        <title>The whole genome sequencing and assembly of Bacillus cohnii DSM 6307T strain.</title>
        <authorList>
            <person name="Lee Y.-J."/>
            <person name="Yi H."/>
            <person name="Bahn Y.-S."/>
            <person name="Kim J.F."/>
            <person name="Lee D.-W."/>
        </authorList>
    </citation>
    <scope>NUCLEOTIDE SEQUENCE [LARGE SCALE GENOMIC DNA]</scope>
    <source>
        <strain evidence="2 3">DSM 6307</strain>
    </source>
</reference>
<dbReference type="Proteomes" id="UP000215224">
    <property type="component" value="Chromosome"/>
</dbReference>
<sequence>MEYYDYWARIYDSNKQSTTLIHSYWSEYSHFGTWQFWVVVCLMILPLFILIFLVDRQRIFEVFFFGFTVHVLWTYIDIALANHNKLVHPYFLSPQLPYALSITTSAIPVAFLLVYQYCTNKGKSFFVYIVVISALLAFGFGTIEKLTGFLVLNNGMNQLYLFFIDIVVATVAYFFTHMIKNFANWGNH</sequence>
<dbReference type="RefSeq" id="WP_066411160.1">
    <property type="nucleotide sequence ID" value="NZ_CP018866.1"/>
</dbReference>
<evidence type="ECO:0000313" key="3">
    <source>
        <dbReference type="Proteomes" id="UP000215224"/>
    </source>
</evidence>
<keyword evidence="1" id="KW-0812">Transmembrane</keyword>
<dbReference type="KEGG" id="bcoh:BC6307_07290"/>
<protein>
    <submittedName>
        <fullName evidence="2">Uncharacterized protein</fullName>
    </submittedName>
</protein>
<evidence type="ECO:0000313" key="2">
    <source>
        <dbReference type="EMBL" id="AST91096.1"/>
    </source>
</evidence>
<dbReference type="STRING" id="1314751.GCA_001591425_00316"/>
<feature type="transmembrane region" description="Helical" evidence="1">
    <location>
        <begin position="96"/>
        <end position="118"/>
    </location>
</feature>
<keyword evidence="3" id="KW-1185">Reference proteome</keyword>
<dbReference type="AlphaFoldDB" id="A0A223KNW7"/>
<feature type="transmembrane region" description="Helical" evidence="1">
    <location>
        <begin position="125"/>
        <end position="143"/>
    </location>
</feature>
<keyword evidence="1" id="KW-0472">Membrane</keyword>
<feature type="transmembrane region" description="Helical" evidence="1">
    <location>
        <begin position="59"/>
        <end position="76"/>
    </location>
</feature>
<dbReference type="EMBL" id="CP018866">
    <property type="protein sequence ID" value="AST91096.1"/>
    <property type="molecule type" value="Genomic_DNA"/>
</dbReference>